<gene>
    <name evidence="1" type="ORF">ACG04Q_10705</name>
</gene>
<organism evidence="1 2">
    <name type="scientific">Pelomonas lactea</name>
    <dbReference type="NCBI Taxonomy" id="3299030"/>
    <lineage>
        <taxon>Bacteria</taxon>
        <taxon>Pseudomonadati</taxon>
        <taxon>Pseudomonadota</taxon>
        <taxon>Betaproteobacteria</taxon>
        <taxon>Burkholderiales</taxon>
        <taxon>Sphaerotilaceae</taxon>
        <taxon>Roseateles</taxon>
    </lineage>
</organism>
<evidence type="ECO:0000313" key="1">
    <source>
        <dbReference type="EMBL" id="MFG6462040.1"/>
    </source>
</evidence>
<keyword evidence="2" id="KW-1185">Reference proteome</keyword>
<evidence type="ECO:0000313" key="2">
    <source>
        <dbReference type="Proteomes" id="UP001606302"/>
    </source>
</evidence>
<dbReference type="RefSeq" id="WP_394510911.1">
    <property type="nucleotide sequence ID" value="NZ_JBIGHX010000003.1"/>
</dbReference>
<protein>
    <submittedName>
        <fullName evidence="1">Uncharacterized protein</fullName>
    </submittedName>
</protein>
<proteinExistence type="predicted"/>
<name>A0ABW7GJB1_9BURK</name>
<accession>A0ABW7GJB1</accession>
<sequence length="110" mass="11963">MKINVAHTNLMKMMNLFTIPWSIHDWVSASAVFMTNPGGMAPREALGASLEPAGAPRCACGRLIVNFHANANRPVDWLRNDQPQARGADEAIFVQTTGSCECPPARQAWG</sequence>
<dbReference type="Proteomes" id="UP001606302">
    <property type="component" value="Unassembled WGS sequence"/>
</dbReference>
<dbReference type="EMBL" id="JBIGHX010000003">
    <property type="protein sequence ID" value="MFG6462040.1"/>
    <property type="molecule type" value="Genomic_DNA"/>
</dbReference>
<comment type="caution">
    <text evidence="1">The sequence shown here is derived from an EMBL/GenBank/DDBJ whole genome shotgun (WGS) entry which is preliminary data.</text>
</comment>
<reference evidence="1 2" key="1">
    <citation type="submission" date="2024-08" db="EMBL/GenBank/DDBJ databases">
        <authorList>
            <person name="Lu H."/>
        </authorList>
    </citation>
    <scope>NUCLEOTIDE SEQUENCE [LARGE SCALE GENOMIC DNA]</scope>
    <source>
        <strain evidence="1 2">DXS20W</strain>
    </source>
</reference>